<protein>
    <submittedName>
        <fullName evidence="2">Uncharacterized protein</fullName>
    </submittedName>
</protein>
<evidence type="ECO:0000313" key="3">
    <source>
        <dbReference type="Proteomes" id="UP001428341"/>
    </source>
</evidence>
<name>A0AAP0LUM0_9ROSI</name>
<keyword evidence="1" id="KW-0472">Membrane</keyword>
<dbReference type="EMBL" id="JBCGBO010000024">
    <property type="protein sequence ID" value="KAK9182395.1"/>
    <property type="molecule type" value="Genomic_DNA"/>
</dbReference>
<organism evidence="2 3">
    <name type="scientific">Citrus x changshan-huyou</name>
    <dbReference type="NCBI Taxonomy" id="2935761"/>
    <lineage>
        <taxon>Eukaryota</taxon>
        <taxon>Viridiplantae</taxon>
        <taxon>Streptophyta</taxon>
        <taxon>Embryophyta</taxon>
        <taxon>Tracheophyta</taxon>
        <taxon>Spermatophyta</taxon>
        <taxon>Magnoliopsida</taxon>
        <taxon>eudicotyledons</taxon>
        <taxon>Gunneridae</taxon>
        <taxon>Pentapetalae</taxon>
        <taxon>rosids</taxon>
        <taxon>malvids</taxon>
        <taxon>Sapindales</taxon>
        <taxon>Rutaceae</taxon>
        <taxon>Aurantioideae</taxon>
        <taxon>Citrus</taxon>
    </lineage>
</organism>
<dbReference type="AlphaFoldDB" id="A0AAP0LUM0"/>
<keyword evidence="3" id="KW-1185">Reference proteome</keyword>
<comment type="caution">
    <text evidence="2">The sequence shown here is derived from an EMBL/GenBank/DDBJ whole genome shotgun (WGS) entry which is preliminary data.</text>
</comment>
<evidence type="ECO:0000313" key="2">
    <source>
        <dbReference type="EMBL" id="KAK9182395.1"/>
    </source>
</evidence>
<reference evidence="2 3" key="1">
    <citation type="submission" date="2024-05" db="EMBL/GenBank/DDBJ databases">
        <title>Haplotype-resolved chromosome-level genome assembly of Huyou (Citrus changshanensis).</title>
        <authorList>
            <person name="Miao C."/>
            <person name="Chen W."/>
            <person name="Wu Y."/>
            <person name="Wang L."/>
            <person name="Zhao S."/>
            <person name="Grierson D."/>
            <person name="Xu C."/>
            <person name="Chen K."/>
        </authorList>
    </citation>
    <scope>NUCLEOTIDE SEQUENCE [LARGE SCALE GENOMIC DNA]</scope>
    <source>
        <strain evidence="2">01-14</strain>
        <tissue evidence="2">Leaf</tissue>
    </source>
</reference>
<keyword evidence="1" id="KW-0812">Transmembrane</keyword>
<dbReference type="Proteomes" id="UP001428341">
    <property type="component" value="Unassembled WGS sequence"/>
</dbReference>
<accession>A0AAP0LUM0</accession>
<feature type="transmembrane region" description="Helical" evidence="1">
    <location>
        <begin position="47"/>
        <end position="65"/>
    </location>
</feature>
<gene>
    <name evidence="2" type="ORF">WN944_025539</name>
</gene>
<evidence type="ECO:0000256" key="1">
    <source>
        <dbReference type="SAM" id="Phobius"/>
    </source>
</evidence>
<proteinExistence type="predicted"/>
<keyword evidence="1" id="KW-1133">Transmembrane helix</keyword>
<sequence>MYMHACVCVYLQLSIQFDLCLLRSPVTCNQLKTYLHKIYLSQNSFVFNNPAIFFSLGFLVLHYFVY</sequence>